<dbReference type="BioCyc" id="PSP1104324:GJSN-2802-MONOMER"/>
<name>G7VFN4_9CREN</name>
<dbReference type="AlphaFoldDB" id="G7VFN4"/>
<gene>
    <name evidence="7" type="ORF">P186_2864</name>
</gene>
<organism evidence="7 8">
    <name type="scientific">Pyrobaculum ferrireducens</name>
    <dbReference type="NCBI Taxonomy" id="1104324"/>
    <lineage>
        <taxon>Archaea</taxon>
        <taxon>Thermoproteota</taxon>
        <taxon>Thermoprotei</taxon>
        <taxon>Thermoproteales</taxon>
        <taxon>Thermoproteaceae</taxon>
        <taxon>Pyrobaculum</taxon>
    </lineage>
</organism>
<dbReference type="Gene3D" id="3.30.70.3270">
    <property type="match status" value="1"/>
</dbReference>
<protein>
    <submittedName>
        <fullName evidence="7">4Fe-4S ferredoxin, iron-sulfur binding domain protein</fullName>
    </submittedName>
</protein>
<evidence type="ECO:0000313" key="8">
    <source>
        <dbReference type="Proteomes" id="UP000005867"/>
    </source>
</evidence>
<dbReference type="GeneID" id="11594463"/>
<dbReference type="NCBIfam" id="NF004541">
    <property type="entry name" value="PRK05888.2-2"/>
    <property type="match status" value="1"/>
</dbReference>
<accession>G7VFN4</accession>
<dbReference type="PANTHER" id="PTHR10849:SF35">
    <property type="entry name" value="FORMATE HYDROGENLYASE SUBUNIT 6-RELATED"/>
    <property type="match status" value="1"/>
</dbReference>
<sequence length="157" mass="18152">MSTPKLSTIVKATVDALAVAARNFIKPERITVYYPYEKLEYARMRGWIGLWTEKCTSCMLCARICPTNAIKMYPAPNTKRYPGIDYGRCIMCHFCIDICPTDALYPTPIKELAFYDYKEMIYTPDMEREPPKIQEPYKSVKVAIKYEGGIPKKVRLE</sequence>
<keyword evidence="5" id="KW-0411">Iron-sulfur</keyword>
<keyword evidence="4" id="KW-0408">Iron</keyword>
<dbReference type="InterPro" id="IPR017900">
    <property type="entry name" value="4Fe4S_Fe_S_CS"/>
</dbReference>
<evidence type="ECO:0000256" key="1">
    <source>
        <dbReference type="ARBA" id="ARBA00022485"/>
    </source>
</evidence>
<evidence type="ECO:0000256" key="4">
    <source>
        <dbReference type="ARBA" id="ARBA00023004"/>
    </source>
</evidence>
<dbReference type="GO" id="GO:0016020">
    <property type="term" value="C:membrane"/>
    <property type="evidence" value="ECO:0007669"/>
    <property type="project" value="InterPro"/>
</dbReference>
<dbReference type="InterPro" id="IPR017896">
    <property type="entry name" value="4Fe4S_Fe-S-bd"/>
</dbReference>
<dbReference type="GO" id="GO:0009060">
    <property type="term" value="P:aerobic respiration"/>
    <property type="evidence" value="ECO:0007669"/>
    <property type="project" value="TreeGrafter"/>
</dbReference>
<dbReference type="FunFam" id="3.30.70.3270:FF:000014">
    <property type="entry name" value="NADH dehydrogenase subunit I (NuoI)"/>
    <property type="match status" value="1"/>
</dbReference>
<keyword evidence="1" id="KW-0004">4Fe-4S</keyword>
<evidence type="ECO:0000256" key="3">
    <source>
        <dbReference type="ARBA" id="ARBA00022737"/>
    </source>
</evidence>
<dbReference type="InterPro" id="IPR010226">
    <property type="entry name" value="NADH_quinone_OxRdtase_chainI"/>
</dbReference>
<evidence type="ECO:0000256" key="5">
    <source>
        <dbReference type="ARBA" id="ARBA00023014"/>
    </source>
</evidence>
<dbReference type="GO" id="GO:0046872">
    <property type="term" value="F:metal ion binding"/>
    <property type="evidence" value="ECO:0007669"/>
    <property type="project" value="UniProtKB-KW"/>
</dbReference>
<dbReference type="Proteomes" id="UP000005867">
    <property type="component" value="Chromosome"/>
</dbReference>
<feature type="domain" description="4Fe-4S ferredoxin-type" evidence="6">
    <location>
        <begin position="46"/>
        <end position="75"/>
    </location>
</feature>
<dbReference type="PROSITE" id="PS00198">
    <property type="entry name" value="4FE4S_FER_1"/>
    <property type="match status" value="1"/>
</dbReference>
<keyword evidence="8" id="KW-1185">Reference proteome</keyword>
<dbReference type="SUPFAM" id="SSF54862">
    <property type="entry name" value="4Fe-4S ferredoxins"/>
    <property type="match status" value="1"/>
</dbReference>
<dbReference type="PANTHER" id="PTHR10849">
    <property type="entry name" value="NADH DEHYDROGENASE UBIQUINONE IRON-SULFUR PROTEIN 8, MITOCHONDRIAL"/>
    <property type="match status" value="1"/>
</dbReference>
<dbReference type="HOGENOM" id="CLU_067218_4_5_2"/>
<dbReference type="KEGG" id="pyr:P186_2864"/>
<dbReference type="eggNOG" id="arCOG01543">
    <property type="taxonomic scope" value="Archaea"/>
</dbReference>
<keyword evidence="2" id="KW-0479">Metal-binding</keyword>
<dbReference type="Pfam" id="PF12838">
    <property type="entry name" value="Fer4_7"/>
    <property type="match status" value="1"/>
</dbReference>
<dbReference type="OrthoDB" id="23833at2157"/>
<dbReference type="GO" id="GO:0051539">
    <property type="term" value="F:4 iron, 4 sulfur cluster binding"/>
    <property type="evidence" value="ECO:0007669"/>
    <property type="project" value="UniProtKB-KW"/>
</dbReference>
<proteinExistence type="predicted"/>
<dbReference type="PROSITE" id="PS51379">
    <property type="entry name" value="4FE4S_FER_2"/>
    <property type="match status" value="2"/>
</dbReference>
<evidence type="ECO:0000256" key="2">
    <source>
        <dbReference type="ARBA" id="ARBA00022723"/>
    </source>
</evidence>
<dbReference type="GO" id="GO:0003954">
    <property type="term" value="F:NADH dehydrogenase activity"/>
    <property type="evidence" value="ECO:0007669"/>
    <property type="project" value="TreeGrafter"/>
</dbReference>
<dbReference type="STRING" id="1104324.P186_2864"/>
<evidence type="ECO:0000313" key="7">
    <source>
        <dbReference type="EMBL" id="AET34240.1"/>
    </source>
</evidence>
<evidence type="ECO:0000259" key="6">
    <source>
        <dbReference type="PROSITE" id="PS51379"/>
    </source>
</evidence>
<feature type="domain" description="4Fe-4S ferredoxin-type" evidence="6">
    <location>
        <begin position="80"/>
        <end position="109"/>
    </location>
</feature>
<dbReference type="EMBL" id="CP003098">
    <property type="protein sequence ID" value="AET34240.1"/>
    <property type="molecule type" value="Genomic_DNA"/>
</dbReference>
<reference evidence="7 8" key="1">
    <citation type="journal article" date="2012" name="J. Bacteriol.">
        <title>Complete genome sequence of strain 1860, a crenarchaeon of the genus pyrobaculum able to grow with various electron acceptors.</title>
        <authorList>
            <person name="Mardanov A.V."/>
            <person name="Gumerov V.M."/>
            <person name="Slobodkina G.B."/>
            <person name="Beletsky A.V."/>
            <person name="Bonch-Osmolovskaya E.A."/>
            <person name="Ravin N.V."/>
            <person name="Skryabin K.G."/>
        </authorList>
    </citation>
    <scope>NUCLEOTIDE SEQUENCE [LARGE SCALE GENOMIC DNA]</scope>
    <source>
        <strain evidence="7 8">1860</strain>
    </source>
</reference>
<keyword evidence="3" id="KW-0677">Repeat</keyword>
<dbReference type="RefSeq" id="WP_014290065.1">
    <property type="nucleotide sequence ID" value="NC_016645.1"/>
</dbReference>